<dbReference type="AlphaFoldDB" id="A0A3N4K3W8"/>
<accession>A0A3N4K3W8</accession>
<keyword evidence="3" id="KW-1185">Reference proteome</keyword>
<name>A0A3N4K3W8_9PEZI</name>
<reference evidence="2 3" key="1">
    <citation type="journal article" date="2018" name="Nat. Ecol. Evol.">
        <title>Pezizomycetes genomes reveal the molecular basis of ectomycorrhizal truffle lifestyle.</title>
        <authorList>
            <person name="Murat C."/>
            <person name="Payen T."/>
            <person name="Noel B."/>
            <person name="Kuo A."/>
            <person name="Morin E."/>
            <person name="Chen J."/>
            <person name="Kohler A."/>
            <person name="Krizsan K."/>
            <person name="Balestrini R."/>
            <person name="Da Silva C."/>
            <person name="Montanini B."/>
            <person name="Hainaut M."/>
            <person name="Levati E."/>
            <person name="Barry K.W."/>
            <person name="Belfiori B."/>
            <person name="Cichocki N."/>
            <person name="Clum A."/>
            <person name="Dockter R.B."/>
            <person name="Fauchery L."/>
            <person name="Guy J."/>
            <person name="Iotti M."/>
            <person name="Le Tacon F."/>
            <person name="Lindquist E.A."/>
            <person name="Lipzen A."/>
            <person name="Malagnac F."/>
            <person name="Mello A."/>
            <person name="Molinier V."/>
            <person name="Miyauchi S."/>
            <person name="Poulain J."/>
            <person name="Riccioni C."/>
            <person name="Rubini A."/>
            <person name="Sitrit Y."/>
            <person name="Splivallo R."/>
            <person name="Traeger S."/>
            <person name="Wang M."/>
            <person name="Zifcakova L."/>
            <person name="Wipf D."/>
            <person name="Zambonelli A."/>
            <person name="Paolocci F."/>
            <person name="Nowrousian M."/>
            <person name="Ottonello S."/>
            <person name="Baldrian P."/>
            <person name="Spatafora J.W."/>
            <person name="Henrissat B."/>
            <person name="Nagy L.G."/>
            <person name="Aury J.M."/>
            <person name="Wincker P."/>
            <person name="Grigoriev I.V."/>
            <person name="Bonfante P."/>
            <person name="Martin F.M."/>
        </authorList>
    </citation>
    <scope>NUCLEOTIDE SEQUENCE [LARGE SCALE GENOMIC DNA]</scope>
    <source>
        <strain evidence="2 3">120613-1</strain>
    </source>
</reference>
<protein>
    <submittedName>
        <fullName evidence="2">Uncharacterized protein</fullName>
    </submittedName>
</protein>
<organism evidence="2 3">
    <name type="scientific">Choiromyces venosus 120613-1</name>
    <dbReference type="NCBI Taxonomy" id="1336337"/>
    <lineage>
        <taxon>Eukaryota</taxon>
        <taxon>Fungi</taxon>
        <taxon>Dikarya</taxon>
        <taxon>Ascomycota</taxon>
        <taxon>Pezizomycotina</taxon>
        <taxon>Pezizomycetes</taxon>
        <taxon>Pezizales</taxon>
        <taxon>Tuberaceae</taxon>
        <taxon>Choiromyces</taxon>
    </lineage>
</organism>
<dbReference type="EMBL" id="ML120359">
    <property type="protein sequence ID" value="RPB04208.1"/>
    <property type="molecule type" value="Genomic_DNA"/>
</dbReference>
<evidence type="ECO:0000313" key="2">
    <source>
        <dbReference type="EMBL" id="RPB04208.1"/>
    </source>
</evidence>
<keyword evidence="1" id="KW-1133">Transmembrane helix</keyword>
<keyword evidence="1" id="KW-0812">Transmembrane</keyword>
<sequence>MIIWRENYNGPSVGPREPVVILFVRNLEMHLAGFLSRSKASLSIILVILALFYLFFFSLTSACCGKYRWVQDFRRAIVESLLFLRVAFMYVTVWFETKITMQDGKMPMYSAALVHTIRNLHLSSLIS</sequence>
<keyword evidence="1" id="KW-0472">Membrane</keyword>
<proteinExistence type="predicted"/>
<evidence type="ECO:0000256" key="1">
    <source>
        <dbReference type="SAM" id="Phobius"/>
    </source>
</evidence>
<dbReference type="Proteomes" id="UP000276215">
    <property type="component" value="Unassembled WGS sequence"/>
</dbReference>
<feature type="transmembrane region" description="Helical" evidence="1">
    <location>
        <begin position="40"/>
        <end position="64"/>
    </location>
</feature>
<feature type="transmembrane region" description="Helical" evidence="1">
    <location>
        <begin position="76"/>
        <end position="95"/>
    </location>
</feature>
<evidence type="ECO:0000313" key="3">
    <source>
        <dbReference type="Proteomes" id="UP000276215"/>
    </source>
</evidence>
<gene>
    <name evidence="2" type="ORF">L873DRAFT_1455511</name>
</gene>